<dbReference type="Pfam" id="PF03808">
    <property type="entry name" value="Glyco_tran_WecG"/>
    <property type="match status" value="1"/>
</dbReference>
<keyword evidence="1" id="KW-0328">Glycosyltransferase</keyword>
<dbReference type="PANTHER" id="PTHR34136:SF1">
    <property type="entry name" value="UDP-N-ACETYL-D-MANNOSAMINURONIC ACID TRANSFERASE"/>
    <property type="match status" value="1"/>
</dbReference>
<gene>
    <name evidence="3" type="ORF">UY20_C0004G0021</name>
</gene>
<evidence type="ECO:0000256" key="1">
    <source>
        <dbReference type="ARBA" id="ARBA00022676"/>
    </source>
</evidence>
<keyword evidence="2 3" id="KW-0808">Transferase</keyword>
<dbReference type="Proteomes" id="UP000034403">
    <property type="component" value="Unassembled WGS sequence"/>
</dbReference>
<name>A0A0G1U6X6_9BACT</name>
<accession>A0A0G1U6X6</accession>
<dbReference type="NCBIfam" id="TIGR00696">
    <property type="entry name" value="wecG_tagA_cpsF"/>
    <property type="match status" value="1"/>
</dbReference>
<comment type="caution">
    <text evidence="3">The sequence shown here is derived from an EMBL/GenBank/DDBJ whole genome shotgun (WGS) entry which is preliminary data.</text>
</comment>
<sequence length="270" mass="30436">MSEHAANFSWPRKTSILGTGLSLAGKDEVIALLSLWLKSGNKRAIIVTANAEILLWASEHSSYQQILNKAPLVTIDGFGVFCALFWHKILRKIEPSIAQLWQLRFTGRQLLENICLLAPARKWRIFLLGGQSLQAAKKTAQILQEKHGNGQKLLIQSWPGPLEVAKETTGEWRETKMKINAFKPDFIFIAFGYPKPEEWLAKHAKDLDFGVALGVGGVFNEIAGFRKAAPSWVNRLGLESYWRLLTEPKRFKRIFRALIKFPLAVVFGPS</sequence>
<evidence type="ECO:0000256" key="2">
    <source>
        <dbReference type="ARBA" id="ARBA00022679"/>
    </source>
</evidence>
<reference evidence="3 4" key="1">
    <citation type="journal article" date="2015" name="Nature">
        <title>rRNA introns, odd ribosomes, and small enigmatic genomes across a large radiation of phyla.</title>
        <authorList>
            <person name="Brown C.T."/>
            <person name="Hug L.A."/>
            <person name="Thomas B.C."/>
            <person name="Sharon I."/>
            <person name="Castelle C.J."/>
            <person name="Singh A."/>
            <person name="Wilkins M.J."/>
            <person name="Williams K.H."/>
            <person name="Banfield J.F."/>
        </authorList>
    </citation>
    <scope>NUCLEOTIDE SEQUENCE [LARGE SCALE GENOMIC DNA]</scope>
</reference>
<dbReference type="CDD" id="cd06533">
    <property type="entry name" value="Glyco_transf_WecG_TagA"/>
    <property type="match status" value="1"/>
</dbReference>
<dbReference type="PANTHER" id="PTHR34136">
    <property type="match status" value="1"/>
</dbReference>
<dbReference type="EMBL" id="LCPC01000004">
    <property type="protein sequence ID" value="KKU89839.1"/>
    <property type="molecule type" value="Genomic_DNA"/>
</dbReference>
<dbReference type="AlphaFoldDB" id="A0A0G1U6X6"/>
<dbReference type="InterPro" id="IPR004629">
    <property type="entry name" value="WecG_TagA_CpsF"/>
</dbReference>
<evidence type="ECO:0000313" key="4">
    <source>
        <dbReference type="Proteomes" id="UP000034403"/>
    </source>
</evidence>
<organism evidence="3 4">
    <name type="scientific">Candidatus Yanofskybacteria bacterium GW2011_GWA1_48_10</name>
    <dbReference type="NCBI Taxonomy" id="1619022"/>
    <lineage>
        <taxon>Bacteria</taxon>
        <taxon>Candidatus Yanofskyibacteriota</taxon>
    </lineage>
</organism>
<protein>
    <submittedName>
        <fullName evidence="3">N-acetylmannosaminyltransferase</fullName>
    </submittedName>
</protein>
<proteinExistence type="predicted"/>
<dbReference type="GO" id="GO:0016758">
    <property type="term" value="F:hexosyltransferase activity"/>
    <property type="evidence" value="ECO:0007669"/>
    <property type="project" value="TreeGrafter"/>
</dbReference>
<evidence type="ECO:0000313" key="3">
    <source>
        <dbReference type="EMBL" id="KKU89839.1"/>
    </source>
</evidence>